<dbReference type="PANTHER" id="PTHR11808">
    <property type="entry name" value="TRANS-SULFURATION ENZYME FAMILY MEMBER"/>
    <property type="match status" value="1"/>
</dbReference>
<keyword evidence="4" id="KW-0028">Amino-acid biosynthesis</keyword>
<keyword evidence="5 8" id="KW-0663">Pyridoxal phosphate</keyword>
<dbReference type="NCBIfam" id="NF005976">
    <property type="entry name" value="PRK08064.1"/>
    <property type="match status" value="1"/>
</dbReference>
<dbReference type="EMBL" id="AP021853">
    <property type="protein sequence ID" value="BBO00081.1"/>
    <property type="molecule type" value="Genomic_DNA"/>
</dbReference>
<evidence type="ECO:0000256" key="3">
    <source>
        <dbReference type="ARBA" id="ARBA00012224"/>
    </source>
</evidence>
<evidence type="ECO:0000256" key="6">
    <source>
        <dbReference type="ARBA" id="ARBA00023167"/>
    </source>
</evidence>
<dbReference type="InterPro" id="IPR054542">
    <property type="entry name" value="Cys_met_metab_PP"/>
</dbReference>
<reference evidence="10 11" key="1">
    <citation type="submission" date="2019-09" db="EMBL/GenBank/DDBJ databases">
        <title>Complete genome sequence of Sporolactobacillus terrae 70-3.</title>
        <authorList>
            <person name="Tanaka N."/>
            <person name="Shiwa Y."/>
            <person name="Fujita N."/>
            <person name="Tanasupawat S."/>
        </authorList>
    </citation>
    <scope>NUCLEOTIDE SEQUENCE [LARGE SCALE GENOMIC DNA]</scope>
    <source>
        <strain evidence="10 11">70-3</strain>
    </source>
</reference>
<dbReference type="Gene3D" id="3.90.1150.10">
    <property type="entry name" value="Aspartate Aminotransferase, domain 1"/>
    <property type="match status" value="1"/>
</dbReference>
<dbReference type="Proteomes" id="UP000326951">
    <property type="component" value="Chromosome"/>
</dbReference>
<dbReference type="FunFam" id="3.90.1150.10:FF:000033">
    <property type="entry name" value="Cystathionine gamma-synthase"/>
    <property type="match status" value="1"/>
</dbReference>
<dbReference type="InterPro" id="IPR000277">
    <property type="entry name" value="Cys/Met-Metab_PyrdxlP-dep_enz"/>
</dbReference>
<dbReference type="PROSITE" id="PS00868">
    <property type="entry name" value="CYS_MET_METAB_PP"/>
    <property type="match status" value="1"/>
</dbReference>
<dbReference type="GO" id="GO:0030170">
    <property type="term" value="F:pyridoxal phosphate binding"/>
    <property type="evidence" value="ECO:0007669"/>
    <property type="project" value="InterPro"/>
</dbReference>
<dbReference type="AlphaFoldDB" id="A0A5K7X5W3"/>
<evidence type="ECO:0000256" key="1">
    <source>
        <dbReference type="ARBA" id="ARBA00001933"/>
    </source>
</evidence>
<name>A0A5K7X5W3_9BACL</name>
<dbReference type="GO" id="GO:0009086">
    <property type="term" value="P:methionine biosynthetic process"/>
    <property type="evidence" value="ECO:0007669"/>
    <property type="project" value="UniProtKB-KW"/>
</dbReference>
<dbReference type="InterPro" id="IPR015422">
    <property type="entry name" value="PyrdxlP-dep_Trfase_small"/>
</dbReference>
<comment type="similarity">
    <text evidence="2 9">Belongs to the trans-sulfuration enzymes family.</text>
</comment>
<dbReference type="RefSeq" id="WP_152080757.1">
    <property type="nucleotide sequence ID" value="NZ_AP021853.1"/>
</dbReference>
<evidence type="ECO:0000256" key="8">
    <source>
        <dbReference type="PIRSR" id="PIRSR001434-2"/>
    </source>
</evidence>
<evidence type="ECO:0000313" key="11">
    <source>
        <dbReference type="Proteomes" id="UP000326951"/>
    </source>
</evidence>
<protein>
    <recommendedName>
        <fullName evidence="3">cysteine-S-conjugate beta-lyase</fullName>
        <ecNumber evidence="3">4.4.1.13</ecNumber>
    </recommendedName>
</protein>
<dbReference type="EC" id="4.4.1.13" evidence="3"/>
<organism evidence="10 11">
    <name type="scientific">Sporolactobacillus terrae</name>
    <dbReference type="NCBI Taxonomy" id="269673"/>
    <lineage>
        <taxon>Bacteria</taxon>
        <taxon>Bacillati</taxon>
        <taxon>Bacillota</taxon>
        <taxon>Bacilli</taxon>
        <taxon>Bacillales</taxon>
        <taxon>Sporolactobacillaceae</taxon>
        <taxon>Sporolactobacillus</taxon>
    </lineage>
</organism>
<evidence type="ECO:0000256" key="4">
    <source>
        <dbReference type="ARBA" id="ARBA00022605"/>
    </source>
</evidence>
<dbReference type="SUPFAM" id="SSF53383">
    <property type="entry name" value="PLP-dependent transferases"/>
    <property type="match status" value="1"/>
</dbReference>
<evidence type="ECO:0000256" key="2">
    <source>
        <dbReference type="ARBA" id="ARBA00009077"/>
    </source>
</evidence>
<keyword evidence="7 10" id="KW-0456">Lyase</keyword>
<dbReference type="InterPro" id="IPR015421">
    <property type="entry name" value="PyrdxlP-dep_Trfase_major"/>
</dbReference>
<dbReference type="GO" id="GO:0019346">
    <property type="term" value="P:transsulfuration"/>
    <property type="evidence" value="ECO:0007669"/>
    <property type="project" value="InterPro"/>
</dbReference>
<dbReference type="CDD" id="cd00614">
    <property type="entry name" value="CGS_like"/>
    <property type="match status" value="1"/>
</dbReference>
<dbReference type="PIRSF" id="PIRSF001434">
    <property type="entry name" value="CGS"/>
    <property type="match status" value="1"/>
</dbReference>
<dbReference type="GO" id="GO:0047804">
    <property type="term" value="F:cysteine-S-conjugate beta-lyase activity"/>
    <property type="evidence" value="ECO:0007669"/>
    <property type="project" value="UniProtKB-EC"/>
</dbReference>
<proteinExistence type="inferred from homology"/>
<dbReference type="PANTHER" id="PTHR11808:SF50">
    <property type="entry name" value="CYSTATHIONINE BETA-LYASE"/>
    <property type="match status" value="1"/>
</dbReference>
<comment type="cofactor">
    <cofactor evidence="1 9">
        <name>pyridoxal 5'-phosphate</name>
        <dbReference type="ChEBI" id="CHEBI:597326"/>
    </cofactor>
</comment>
<feature type="modified residue" description="N6-(pyridoxal phosphate)lysine" evidence="8">
    <location>
        <position position="199"/>
    </location>
</feature>
<sequence>MSESVQFSTKLIKETVAVDPQTGAANVPVYLSSTFHQKDFDHFGKYDYTRSGNPTREALEDAIAALEGGERGFAFASGMAAISTAFLLLSAGDHVVVPKNVYGGTFRILTQVLGRFGIAHTFVDTTDLEEVEQAIRPNTKVIYVETPSNPTLRVTDIRAIAQLAKAHRCLTFVDNTFMTPVFQRPLDLGADLVLHSATKFISGHSDVVAGLAVAASKEIADKIYFLQNALGAVLGVQDSWLLLRGLKTLDVRIRKSAESAQRIAEFFEAQPEVKRVFYPGLADHPGAALHARQASSGGAVLSFELKNEASARAFVNHVKLPVFAVSLGAVESILSYPPKMSHAELNEEEREKAGIGSGLLRLSVGLEDAEDLIGDFSEAFADVQDHEQVTVRSER</sequence>
<evidence type="ECO:0000256" key="7">
    <source>
        <dbReference type="ARBA" id="ARBA00023239"/>
    </source>
</evidence>
<dbReference type="Pfam" id="PF01053">
    <property type="entry name" value="Cys_Met_Meta_PP"/>
    <property type="match status" value="1"/>
</dbReference>
<keyword evidence="6" id="KW-0486">Methionine biosynthesis</keyword>
<gene>
    <name evidence="10" type="primary">metC_1</name>
    <name evidence="10" type="ORF">St703_27850</name>
</gene>
<evidence type="ECO:0000256" key="9">
    <source>
        <dbReference type="RuleBase" id="RU362118"/>
    </source>
</evidence>
<dbReference type="InterPro" id="IPR015424">
    <property type="entry name" value="PyrdxlP-dep_Trfase"/>
</dbReference>
<dbReference type="GO" id="GO:0005737">
    <property type="term" value="C:cytoplasm"/>
    <property type="evidence" value="ECO:0007669"/>
    <property type="project" value="TreeGrafter"/>
</dbReference>
<accession>A0A5K7X5W3</accession>
<evidence type="ECO:0000256" key="5">
    <source>
        <dbReference type="ARBA" id="ARBA00022898"/>
    </source>
</evidence>
<dbReference type="Gene3D" id="3.40.640.10">
    <property type="entry name" value="Type I PLP-dependent aspartate aminotransferase-like (Major domain)"/>
    <property type="match status" value="1"/>
</dbReference>
<evidence type="ECO:0000313" key="10">
    <source>
        <dbReference type="EMBL" id="BBO00081.1"/>
    </source>
</evidence>
<dbReference type="FunFam" id="3.40.640.10:FF:000009">
    <property type="entry name" value="Cystathionine gamma-synthase homolog"/>
    <property type="match status" value="1"/>
</dbReference>